<comment type="caution">
    <text evidence="1">The sequence shown here is derived from an EMBL/GenBank/DDBJ whole genome shotgun (WGS) entry which is preliminary data.</text>
</comment>
<gene>
    <name evidence="1" type="ORF">BGZ80_006091</name>
</gene>
<organism evidence="1 2">
    <name type="scientific">Entomortierella chlamydospora</name>
    <dbReference type="NCBI Taxonomy" id="101097"/>
    <lineage>
        <taxon>Eukaryota</taxon>
        <taxon>Fungi</taxon>
        <taxon>Fungi incertae sedis</taxon>
        <taxon>Mucoromycota</taxon>
        <taxon>Mortierellomycotina</taxon>
        <taxon>Mortierellomycetes</taxon>
        <taxon>Mortierellales</taxon>
        <taxon>Mortierellaceae</taxon>
        <taxon>Entomortierella</taxon>
    </lineage>
</organism>
<dbReference type="Proteomes" id="UP000703661">
    <property type="component" value="Unassembled WGS sequence"/>
</dbReference>
<accession>A0A9P6T4F6</accession>
<dbReference type="EMBL" id="JAAAID010000030">
    <property type="protein sequence ID" value="KAG0024082.1"/>
    <property type="molecule type" value="Genomic_DNA"/>
</dbReference>
<keyword evidence="2" id="KW-1185">Reference proteome</keyword>
<name>A0A9P6T4F6_9FUNG</name>
<evidence type="ECO:0000313" key="2">
    <source>
        <dbReference type="Proteomes" id="UP000703661"/>
    </source>
</evidence>
<protein>
    <submittedName>
        <fullName evidence="1">Uncharacterized protein</fullName>
    </submittedName>
</protein>
<dbReference type="AlphaFoldDB" id="A0A9P6T4F6"/>
<reference evidence="1" key="1">
    <citation type="journal article" date="2020" name="Fungal Divers.">
        <title>Resolving the Mortierellaceae phylogeny through synthesis of multi-gene phylogenetics and phylogenomics.</title>
        <authorList>
            <person name="Vandepol N."/>
            <person name="Liber J."/>
            <person name="Desiro A."/>
            <person name="Na H."/>
            <person name="Kennedy M."/>
            <person name="Barry K."/>
            <person name="Grigoriev I.V."/>
            <person name="Miller A.N."/>
            <person name="O'Donnell K."/>
            <person name="Stajich J.E."/>
            <person name="Bonito G."/>
        </authorList>
    </citation>
    <scope>NUCLEOTIDE SEQUENCE</scope>
    <source>
        <strain evidence="1">NRRL 2769</strain>
    </source>
</reference>
<sequence length="138" mass="16121">MKANFLNKAKESNPNKVKLTKKELDTIRLKHEGKIALYESSDLRVQQHARGTRAAYNQFHRHWRRWCKRKGYRMEGTRKVDFRVEYEKFFLWLREGTAVEGYDGGGDRKMAVLPFFATNSVQVSEINVNGGGRAVSRR</sequence>
<proteinExistence type="predicted"/>
<evidence type="ECO:0000313" key="1">
    <source>
        <dbReference type="EMBL" id="KAG0024082.1"/>
    </source>
</evidence>